<keyword evidence="6" id="KW-1185">Reference proteome</keyword>
<dbReference type="SMART" id="SM00324">
    <property type="entry name" value="RhoGAP"/>
    <property type="match status" value="1"/>
</dbReference>
<accession>A0AAD5Y0M6</accession>
<feature type="region of interest" description="Disordered" evidence="3">
    <location>
        <begin position="1"/>
        <end position="58"/>
    </location>
</feature>
<organism evidence="5 6">
    <name type="scientific">Clydaea vesicula</name>
    <dbReference type="NCBI Taxonomy" id="447962"/>
    <lineage>
        <taxon>Eukaryota</taxon>
        <taxon>Fungi</taxon>
        <taxon>Fungi incertae sedis</taxon>
        <taxon>Chytridiomycota</taxon>
        <taxon>Chytridiomycota incertae sedis</taxon>
        <taxon>Chytridiomycetes</taxon>
        <taxon>Lobulomycetales</taxon>
        <taxon>Lobulomycetaceae</taxon>
        <taxon>Clydaea</taxon>
    </lineage>
</organism>
<dbReference type="PROSITE" id="PS50238">
    <property type="entry name" value="RHOGAP"/>
    <property type="match status" value="1"/>
</dbReference>
<dbReference type="Gene3D" id="1.10.555.10">
    <property type="entry name" value="Rho GTPase activation protein"/>
    <property type="match status" value="1"/>
</dbReference>
<dbReference type="PANTHER" id="PTHR23176:SF129">
    <property type="entry name" value="RHO GTPASE ACTIVATING PROTEIN AT 16F, ISOFORM E-RELATED"/>
    <property type="match status" value="1"/>
</dbReference>
<gene>
    <name evidence="5" type="ORF">HK099_003846</name>
</gene>
<evidence type="ECO:0000256" key="3">
    <source>
        <dbReference type="SAM" id="MobiDB-lite"/>
    </source>
</evidence>
<keyword evidence="2" id="KW-0853">WD repeat</keyword>
<comment type="caution">
    <text evidence="5">The sequence shown here is derived from an EMBL/GenBank/DDBJ whole genome shotgun (WGS) entry which is preliminary data.</text>
</comment>
<feature type="compositionally biased region" description="Basic and acidic residues" evidence="3">
    <location>
        <begin position="1"/>
        <end position="10"/>
    </location>
</feature>
<feature type="repeat" description="WD" evidence="2">
    <location>
        <begin position="286"/>
        <end position="318"/>
    </location>
</feature>
<dbReference type="InterPro" id="IPR050729">
    <property type="entry name" value="Rho-GAP"/>
</dbReference>
<dbReference type="EMBL" id="JADGJW010000259">
    <property type="protein sequence ID" value="KAJ3220977.1"/>
    <property type="molecule type" value="Genomic_DNA"/>
</dbReference>
<dbReference type="Proteomes" id="UP001211065">
    <property type="component" value="Unassembled WGS sequence"/>
</dbReference>
<dbReference type="PANTHER" id="PTHR23176">
    <property type="entry name" value="RHO/RAC/CDC GTPASE-ACTIVATING PROTEIN"/>
    <property type="match status" value="1"/>
</dbReference>
<dbReference type="GO" id="GO:0007165">
    <property type="term" value="P:signal transduction"/>
    <property type="evidence" value="ECO:0007669"/>
    <property type="project" value="InterPro"/>
</dbReference>
<name>A0AAD5Y0M6_9FUNG</name>
<dbReference type="InterPro" id="IPR008936">
    <property type="entry name" value="Rho_GTPase_activation_prot"/>
</dbReference>
<evidence type="ECO:0000256" key="2">
    <source>
        <dbReference type="PROSITE-ProRule" id="PRU00221"/>
    </source>
</evidence>
<feature type="compositionally biased region" description="Basic and acidic residues" evidence="3">
    <location>
        <begin position="23"/>
        <end position="43"/>
    </location>
</feature>
<proteinExistence type="predicted"/>
<dbReference type="CDD" id="cd00159">
    <property type="entry name" value="RhoGAP"/>
    <property type="match status" value="1"/>
</dbReference>
<evidence type="ECO:0000259" key="4">
    <source>
        <dbReference type="PROSITE" id="PS50238"/>
    </source>
</evidence>
<keyword evidence="1" id="KW-0343">GTPase activation</keyword>
<reference evidence="5" key="1">
    <citation type="submission" date="2020-05" db="EMBL/GenBank/DDBJ databases">
        <title>Phylogenomic resolution of chytrid fungi.</title>
        <authorList>
            <person name="Stajich J.E."/>
            <person name="Amses K."/>
            <person name="Simmons R."/>
            <person name="Seto K."/>
            <person name="Myers J."/>
            <person name="Bonds A."/>
            <person name="Quandt C.A."/>
            <person name="Barry K."/>
            <person name="Liu P."/>
            <person name="Grigoriev I."/>
            <person name="Longcore J.E."/>
            <person name="James T.Y."/>
        </authorList>
    </citation>
    <scope>NUCLEOTIDE SEQUENCE</scope>
    <source>
        <strain evidence="5">JEL0476</strain>
    </source>
</reference>
<dbReference type="GO" id="GO:0005096">
    <property type="term" value="F:GTPase activator activity"/>
    <property type="evidence" value="ECO:0007669"/>
    <property type="project" value="UniProtKB-KW"/>
</dbReference>
<dbReference type="InterPro" id="IPR000198">
    <property type="entry name" value="RhoGAP_dom"/>
</dbReference>
<dbReference type="PROSITE" id="PS50082">
    <property type="entry name" value="WD_REPEATS_2"/>
    <property type="match status" value="1"/>
</dbReference>
<evidence type="ECO:0000256" key="1">
    <source>
        <dbReference type="ARBA" id="ARBA00022468"/>
    </source>
</evidence>
<protein>
    <recommendedName>
        <fullName evidence="4">Rho-GAP domain-containing protein</fullName>
    </recommendedName>
</protein>
<evidence type="ECO:0000313" key="6">
    <source>
        <dbReference type="Proteomes" id="UP001211065"/>
    </source>
</evidence>
<dbReference type="Pfam" id="PF00620">
    <property type="entry name" value="RhoGAP"/>
    <property type="match status" value="1"/>
</dbReference>
<sequence length="379" mass="43478">MFSKFKEKANQAKTKSGELFNQAKEKSQEKFHEVKEKYDENQARKSNNNLSQRKKSEDHLFTKKNSLNPNQSLFGASLAEATTLSHLPFSDPYNIPAIVWRCIEYIEKKGLDEVGVYRLSGSTVTINIIRSGFQNFDDFNLFQLDEDVHAVCCVLKGYLRELPETVLTKQLSPRFLSIFCNNQPAETLEDSPKSPDESNFFSQEVISEVQKICQLLPDPNYHLLAFLSQHLEKIALRKNINKMSITNLQVIFSPTLGISSHLLHVFVYHWRQVLPLPREKQITTNTRKYNNQINPITDSPNENIISNSSSDGTVAIWEKIKESDLDNNRDKVFENSNINEKISVVTKVEKTPPEIPMFKENSPLFIPVIRSPEGAQPRY</sequence>
<dbReference type="GO" id="GO:0005737">
    <property type="term" value="C:cytoplasm"/>
    <property type="evidence" value="ECO:0007669"/>
    <property type="project" value="TreeGrafter"/>
</dbReference>
<feature type="domain" description="Rho-GAP" evidence="4">
    <location>
        <begin position="82"/>
        <end position="304"/>
    </location>
</feature>
<dbReference type="SUPFAM" id="SSF48350">
    <property type="entry name" value="GTPase activation domain, GAP"/>
    <property type="match status" value="1"/>
</dbReference>
<dbReference type="AlphaFoldDB" id="A0AAD5Y0M6"/>
<evidence type="ECO:0000313" key="5">
    <source>
        <dbReference type="EMBL" id="KAJ3220977.1"/>
    </source>
</evidence>
<dbReference type="InterPro" id="IPR001680">
    <property type="entry name" value="WD40_rpt"/>
</dbReference>